<dbReference type="GO" id="GO:0005739">
    <property type="term" value="C:mitochondrion"/>
    <property type="evidence" value="ECO:0007669"/>
    <property type="project" value="TreeGrafter"/>
</dbReference>
<evidence type="ECO:0000256" key="6">
    <source>
        <dbReference type="ARBA" id="ARBA00023157"/>
    </source>
</evidence>
<dbReference type="VEuPathDB" id="ToxoDB:ETH_00014915"/>
<dbReference type="GO" id="GO:0005829">
    <property type="term" value="C:cytosol"/>
    <property type="evidence" value="ECO:0007669"/>
    <property type="project" value="TreeGrafter"/>
</dbReference>
<keyword evidence="7" id="KW-0676">Redox-active center</keyword>
<dbReference type="Pfam" id="PF07992">
    <property type="entry name" value="Pyr_redox_2"/>
    <property type="match status" value="1"/>
</dbReference>
<evidence type="ECO:0000259" key="8">
    <source>
        <dbReference type="Pfam" id="PF07992"/>
    </source>
</evidence>
<dbReference type="EMBL" id="HG675445">
    <property type="protein sequence ID" value="CDJ41038.1"/>
    <property type="molecule type" value="Genomic_DNA"/>
</dbReference>
<protein>
    <submittedName>
        <fullName evidence="9">Thioredoxin reductase 1, related</fullName>
    </submittedName>
</protein>
<dbReference type="Gene3D" id="3.50.50.60">
    <property type="entry name" value="FAD/NAD(P)-binding domain"/>
    <property type="match status" value="1"/>
</dbReference>
<keyword evidence="10" id="KW-1185">Reference proteome</keyword>
<name>U6KVT9_EIMTE</name>
<reference evidence="9" key="1">
    <citation type="submission" date="2013-10" db="EMBL/GenBank/DDBJ databases">
        <title>Genomic analysis of the causative agents of coccidiosis in chickens.</title>
        <authorList>
            <person name="Reid A.J."/>
            <person name="Blake D."/>
            <person name="Billington K."/>
            <person name="Browne H."/>
            <person name="Dunn M."/>
            <person name="Hung S."/>
            <person name="Kawahara F."/>
            <person name="Miranda-Saavedra D."/>
            <person name="Mourier T."/>
            <person name="Nagra H."/>
            <person name="Otto T.D."/>
            <person name="Rawlings N."/>
            <person name="Sanchez A."/>
            <person name="Sanders M."/>
            <person name="Subramaniam C."/>
            <person name="Tay Y."/>
            <person name="Dear P."/>
            <person name="Doerig C."/>
            <person name="Gruber A."/>
            <person name="Parkinson J."/>
            <person name="Shirley M."/>
            <person name="Wan K.L."/>
            <person name="Berriman M."/>
            <person name="Tomley F."/>
            <person name="Pain A."/>
        </authorList>
    </citation>
    <scope>NUCLEOTIDE SEQUENCE [LARGE SCALE GENOMIC DNA]</scope>
    <source>
        <strain evidence="9">Houghton</strain>
    </source>
</reference>
<dbReference type="Proteomes" id="UP000030747">
    <property type="component" value="Unassembled WGS sequence"/>
</dbReference>
<dbReference type="PANTHER" id="PTHR42737">
    <property type="entry name" value="GLUTATHIONE REDUCTASE"/>
    <property type="match status" value="1"/>
</dbReference>
<reference evidence="9" key="2">
    <citation type="submission" date="2013-10" db="EMBL/GenBank/DDBJ databases">
        <authorList>
            <person name="Aslett M."/>
        </authorList>
    </citation>
    <scope>NUCLEOTIDE SEQUENCE [LARGE SCALE GENOMIC DNA]</scope>
    <source>
        <strain evidence="9">Houghton</strain>
    </source>
</reference>
<evidence type="ECO:0000313" key="10">
    <source>
        <dbReference type="Proteomes" id="UP000030747"/>
    </source>
</evidence>
<feature type="domain" description="FAD/NAD(P)-binding" evidence="8">
    <location>
        <begin position="9"/>
        <end position="198"/>
    </location>
</feature>
<dbReference type="InterPro" id="IPR023753">
    <property type="entry name" value="FAD/NAD-binding_dom"/>
</dbReference>
<comment type="cofactor">
    <cofactor evidence="1">
        <name>FAD</name>
        <dbReference type="ChEBI" id="CHEBI:57692"/>
    </cofactor>
</comment>
<accession>U6KVT9</accession>
<dbReference type="RefSeq" id="XP_013231788.1">
    <property type="nucleotide sequence ID" value="XM_013376334.1"/>
</dbReference>
<dbReference type="PANTHER" id="PTHR42737:SF2">
    <property type="entry name" value="GLUTATHIONE REDUCTASE"/>
    <property type="match status" value="1"/>
</dbReference>
<evidence type="ECO:0000256" key="4">
    <source>
        <dbReference type="ARBA" id="ARBA00022827"/>
    </source>
</evidence>
<dbReference type="GO" id="GO:0045454">
    <property type="term" value="P:cell redox homeostasis"/>
    <property type="evidence" value="ECO:0007669"/>
    <property type="project" value="InterPro"/>
</dbReference>
<dbReference type="GO" id="GO:0034599">
    <property type="term" value="P:cellular response to oxidative stress"/>
    <property type="evidence" value="ECO:0007669"/>
    <property type="project" value="TreeGrafter"/>
</dbReference>
<dbReference type="OMA" id="CIAIRAS"/>
<evidence type="ECO:0000256" key="3">
    <source>
        <dbReference type="ARBA" id="ARBA00022630"/>
    </source>
</evidence>
<dbReference type="PRINTS" id="PR00368">
    <property type="entry name" value="FADPNR"/>
</dbReference>
<dbReference type="OrthoDB" id="5956163at2759"/>
<dbReference type="PROSITE" id="PS00076">
    <property type="entry name" value="PYRIDINE_REDOX_1"/>
    <property type="match status" value="1"/>
</dbReference>
<proteinExistence type="inferred from homology"/>
<keyword evidence="4" id="KW-0274">FAD</keyword>
<dbReference type="GO" id="GO:0006749">
    <property type="term" value="P:glutathione metabolic process"/>
    <property type="evidence" value="ECO:0007669"/>
    <property type="project" value="TreeGrafter"/>
</dbReference>
<dbReference type="GO" id="GO:0004362">
    <property type="term" value="F:glutathione-disulfide reductase (NADPH) activity"/>
    <property type="evidence" value="ECO:0007669"/>
    <property type="project" value="TreeGrafter"/>
</dbReference>
<gene>
    <name evidence="9" type="ORF">ETH_00014915</name>
</gene>
<dbReference type="VEuPathDB" id="ToxoDB:ETH2_0405300"/>
<sequence>MGSTEKFDYDYIVIGGGSGGLASGKQAAGLGARVLVLDFVKPSIRGLSWGLGGTCVNVGCIPKKLLHFAAQTRQFGVWEAPMLGCNPYVALNPFSGFPENQLKPCDWQTLVERVQSYIKQLNFSYRVGLQNAGCTYTRALARLVGPHTVEYEEKGVKKEVSAKHLLLAVGGRPHVPPEVPGAREFCVTSDEIFSLKQSPGKTSASPFSAQLSL</sequence>
<keyword evidence="3" id="KW-0285">Flavoprotein</keyword>
<comment type="similarity">
    <text evidence="2">Belongs to the class-I pyridine nucleotide-disulfide oxidoreductase family.</text>
</comment>
<evidence type="ECO:0000256" key="1">
    <source>
        <dbReference type="ARBA" id="ARBA00001974"/>
    </source>
</evidence>
<dbReference type="InterPro" id="IPR046952">
    <property type="entry name" value="GSHR/TRXR-like"/>
</dbReference>
<dbReference type="AlphaFoldDB" id="U6KVT9"/>
<evidence type="ECO:0000256" key="7">
    <source>
        <dbReference type="ARBA" id="ARBA00023284"/>
    </source>
</evidence>
<dbReference type="InterPro" id="IPR012999">
    <property type="entry name" value="Pyr_OxRdtase_I_AS"/>
</dbReference>
<keyword evidence="5" id="KW-0560">Oxidoreductase</keyword>
<dbReference type="GeneID" id="25252137"/>
<dbReference type="SUPFAM" id="SSF51905">
    <property type="entry name" value="FAD/NAD(P)-binding domain"/>
    <property type="match status" value="1"/>
</dbReference>
<evidence type="ECO:0000256" key="2">
    <source>
        <dbReference type="ARBA" id="ARBA00007532"/>
    </source>
</evidence>
<dbReference type="GO" id="GO:0050660">
    <property type="term" value="F:flavin adenine dinucleotide binding"/>
    <property type="evidence" value="ECO:0007669"/>
    <property type="project" value="InterPro"/>
</dbReference>
<dbReference type="InterPro" id="IPR036188">
    <property type="entry name" value="FAD/NAD-bd_sf"/>
</dbReference>
<evidence type="ECO:0000313" key="9">
    <source>
        <dbReference type="EMBL" id="CDJ41038.1"/>
    </source>
</evidence>
<evidence type="ECO:0000256" key="5">
    <source>
        <dbReference type="ARBA" id="ARBA00023002"/>
    </source>
</evidence>
<keyword evidence="6" id="KW-1015">Disulfide bond</keyword>
<organism evidence="9 10">
    <name type="scientific">Eimeria tenella</name>
    <name type="common">Coccidian parasite</name>
    <dbReference type="NCBI Taxonomy" id="5802"/>
    <lineage>
        <taxon>Eukaryota</taxon>
        <taxon>Sar</taxon>
        <taxon>Alveolata</taxon>
        <taxon>Apicomplexa</taxon>
        <taxon>Conoidasida</taxon>
        <taxon>Coccidia</taxon>
        <taxon>Eucoccidiorida</taxon>
        <taxon>Eimeriorina</taxon>
        <taxon>Eimeriidae</taxon>
        <taxon>Eimeria</taxon>
    </lineage>
</organism>
<dbReference type="PRINTS" id="PR00411">
    <property type="entry name" value="PNDRDTASEI"/>
</dbReference>